<dbReference type="InterPro" id="IPR050415">
    <property type="entry name" value="MRET"/>
</dbReference>
<keyword evidence="3" id="KW-0001">2Fe-2S</keyword>
<evidence type="ECO:0000259" key="8">
    <source>
        <dbReference type="PROSITE" id="PS51085"/>
    </source>
</evidence>
<dbReference type="PANTHER" id="PTHR47354:SF1">
    <property type="entry name" value="CARNITINE MONOOXYGENASE REDUCTASE SUBUNIT"/>
    <property type="match status" value="1"/>
</dbReference>
<organism evidence="10 11">
    <name type="scientific">Streptomyces endophyticus</name>
    <dbReference type="NCBI Taxonomy" id="714166"/>
    <lineage>
        <taxon>Bacteria</taxon>
        <taxon>Bacillati</taxon>
        <taxon>Actinomycetota</taxon>
        <taxon>Actinomycetes</taxon>
        <taxon>Kitasatosporales</taxon>
        <taxon>Streptomycetaceae</taxon>
        <taxon>Streptomyces</taxon>
    </lineage>
</organism>
<evidence type="ECO:0000256" key="2">
    <source>
        <dbReference type="ARBA" id="ARBA00022630"/>
    </source>
</evidence>
<comment type="cofactor">
    <cofactor evidence="1">
        <name>FAD</name>
        <dbReference type="ChEBI" id="CHEBI:57692"/>
    </cofactor>
</comment>
<dbReference type="SUPFAM" id="SSF54292">
    <property type="entry name" value="2Fe-2S ferredoxin-like"/>
    <property type="match status" value="1"/>
</dbReference>
<evidence type="ECO:0000256" key="7">
    <source>
        <dbReference type="ARBA" id="ARBA00023014"/>
    </source>
</evidence>
<keyword evidence="11" id="KW-1185">Reference proteome</keyword>
<dbReference type="InterPro" id="IPR039261">
    <property type="entry name" value="FNR_nucleotide-bd"/>
</dbReference>
<dbReference type="InterPro" id="IPR036010">
    <property type="entry name" value="2Fe-2S_ferredoxin-like_sf"/>
</dbReference>
<dbReference type="SUPFAM" id="SSF63380">
    <property type="entry name" value="Riboflavin synthase domain-like"/>
    <property type="match status" value="1"/>
</dbReference>
<keyword evidence="7" id="KW-0411">Iron-sulfur</keyword>
<dbReference type="Pfam" id="PF00111">
    <property type="entry name" value="Fer2"/>
    <property type="match status" value="1"/>
</dbReference>
<keyword evidence="2" id="KW-0285">Flavoprotein</keyword>
<evidence type="ECO:0000256" key="6">
    <source>
        <dbReference type="ARBA" id="ARBA00023004"/>
    </source>
</evidence>
<evidence type="ECO:0000313" key="11">
    <source>
        <dbReference type="Proteomes" id="UP001354931"/>
    </source>
</evidence>
<comment type="caution">
    <text evidence="10">The sequence shown here is derived from an EMBL/GenBank/DDBJ whole genome shotgun (WGS) entry which is preliminary data.</text>
</comment>
<evidence type="ECO:0000256" key="1">
    <source>
        <dbReference type="ARBA" id="ARBA00001974"/>
    </source>
</evidence>
<dbReference type="PROSITE" id="PS51085">
    <property type="entry name" value="2FE2S_FER_2"/>
    <property type="match status" value="1"/>
</dbReference>
<dbReference type="PROSITE" id="PS00197">
    <property type="entry name" value="2FE2S_FER_1"/>
    <property type="match status" value="1"/>
</dbReference>
<keyword evidence="5" id="KW-0560">Oxidoreductase</keyword>
<evidence type="ECO:0000256" key="5">
    <source>
        <dbReference type="ARBA" id="ARBA00023002"/>
    </source>
</evidence>
<protein>
    <submittedName>
        <fullName evidence="10">PDR/VanB family oxidoreductase</fullName>
    </submittedName>
</protein>
<dbReference type="InterPro" id="IPR006058">
    <property type="entry name" value="2Fe2S_fd_BS"/>
</dbReference>
<dbReference type="SUPFAM" id="SSF52343">
    <property type="entry name" value="Ferredoxin reductase-like, C-terminal NADP-linked domain"/>
    <property type="match status" value="1"/>
</dbReference>
<keyword evidence="4" id="KW-0479">Metal-binding</keyword>
<dbReference type="InterPro" id="IPR001041">
    <property type="entry name" value="2Fe-2S_ferredoxin-type"/>
</dbReference>
<dbReference type="Gene3D" id="3.10.20.30">
    <property type="match status" value="1"/>
</dbReference>
<dbReference type="CDD" id="cd06185">
    <property type="entry name" value="PDR_like"/>
    <property type="match status" value="1"/>
</dbReference>
<dbReference type="Gene3D" id="2.40.30.10">
    <property type="entry name" value="Translation factors"/>
    <property type="match status" value="1"/>
</dbReference>
<reference evidence="10 11" key="1">
    <citation type="submission" date="2022-10" db="EMBL/GenBank/DDBJ databases">
        <authorList>
            <person name="Xie J."/>
            <person name="Shen N."/>
        </authorList>
    </citation>
    <scope>NUCLEOTIDE SEQUENCE [LARGE SCALE GENOMIC DNA]</scope>
    <source>
        <strain evidence="10 11">YIM65594</strain>
    </source>
</reference>
<keyword evidence="6" id="KW-0408">Iron</keyword>
<dbReference type="PROSITE" id="PS51384">
    <property type="entry name" value="FAD_FR"/>
    <property type="match status" value="1"/>
</dbReference>
<sequence length="314" mass="33535">MSEPLDPLDTYDLVVAERRQEAEGVVSLLLRRPDGAALPAWEAGAHIDLILSEAEGLERQYSLCGGDAHSWRIAVLRERDGRGGSAHVHGELQEGAAVRARGPRNHFRLEPAPAYRFVAGGIGITPIVPMLAAAADHGAQWSLHYGGRSRATMAFAEELTARHPGGGIELAEGLLDLPAVLADLRPGELVYACGPEPLLAAVEELVPAEALRTERFTPTVTDTSGDTTFEVELAACGRTLKVPADRTILATLQEAGIQVLYSCTEGTCGTCETDVLAGEVDHRDSVLTAAERDANETMMVCVSRARGERLTLDL</sequence>
<evidence type="ECO:0000259" key="9">
    <source>
        <dbReference type="PROSITE" id="PS51384"/>
    </source>
</evidence>
<dbReference type="PANTHER" id="PTHR47354">
    <property type="entry name" value="NADH OXIDOREDUCTASE HCR"/>
    <property type="match status" value="1"/>
</dbReference>
<gene>
    <name evidence="10" type="ORF">OKJ99_16450</name>
</gene>
<dbReference type="InterPro" id="IPR012675">
    <property type="entry name" value="Beta-grasp_dom_sf"/>
</dbReference>
<feature type="domain" description="2Fe-2S ferredoxin-type" evidence="8">
    <location>
        <begin position="229"/>
        <end position="314"/>
    </location>
</feature>
<dbReference type="EMBL" id="JAOZYC010000108">
    <property type="protein sequence ID" value="MEB8339084.1"/>
    <property type="molecule type" value="Genomic_DNA"/>
</dbReference>
<dbReference type="Proteomes" id="UP001354931">
    <property type="component" value="Unassembled WGS sequence"/>
</dbReference>
<name>A0ABU6F505_9ACTN</name>
<dbReference type="InterPro" id="IPR017927">
    <property type="entry name" value="FAD-bd_FR_type"/>
</dbReference>
<dbReference type="InterPro" id="IPR017938">
    <property type="entry name" value="Riboflavin_synthase-like_b-brl"/>
</dbReference>
<dbReference type="RefSeq" id="WP_326016967.1">
    <property type="nucleotide sequence ID" value="NZ_JAOZYC010000108.1"/>
</dbReference>
<evidence type="ECO:0000313" key="10">
    <source>
        <dbReference type="EMBL" id="MEB8339084.1"/>
    </source>
</evidence>
<accession>A0ABU6F505</accession>
<proteinExistence type="predicted"/>
<evidence type="ECO:0000256" key="3">
    <source>
        <dbReference type="ARBA" id="ARBA00022714"/>
    </source>
</evidence>
<dbReference type="PRINTS" id="PR00409">
    <property type="entry name" value="PHDIOXRDTASE"/>
</dbReference>
<dbReference type="Gene3D" id="3.40.50.80">
    <property type="entry name" value="Nucleotide-binding domain of ferredoxin-NADP reductase (FNR) module"/>
    <property type="match status" value="1"/>
</dbReference>
<evidence type="ECO:0000256" key="4">
    <source>
        <dbReference type="ARBA" id="ARBA00022723"/>
    </source>
</evidence>
<feature type="domain" description="FAD-binding FR-type" evidence="9">
    <location>
        <begin position="8"/>
        <end position="110"/>
    </location>
</feature>
<dbReference type="CDD" id="cd00207">
    <property type="entry name" value="fer2"/>
    <property type="match status" value="1"/>
</dbReference>